<keyword evidence="1" id="KW-0732">Signal</keyword>
<dbReference type="EMBL" id="WEGJ01000055">
    <property type="protein sequence ID" value="MQY16426.1"/>
    <property type="molecule type" value="Genomic_DNA"/>
</dbReference>
<proteinExistence type="predicted"/>
<dbReference type="RefSeq" id="WP_194293108.1">
    <property type="nucleotide sequence ID" value="NZ_WEGJ01000055.1"/>
</dbReference>
<accession>A0A7K0CSF2</accession>
<protein>
    <recommendedName>
        <fullName evidence="4">Secreted protein</fullName>
    </recommendedName>
</protein>
<gene>
    <name evidence="2" type="ORF">SRB5_66250</name>
</gene>
<comment type="caution">
    <text evidence="2">The sequence shown here is derived from an EMBL/GenBank/DDBJ whole genome shotgun (WGS) entry which is preliminary data.</text>
</comment>
<dbReference type="AlphaFoldDB" id="A0A7K0CSF2"/>
<evidence type="ECO:0000256" key="1">
    <source>
        <dbReference type="SAM" id="SignalP"/>
    </source>
</evidence>
<feature type="chain" id="PRO_5029518262" description="Secreted protein" evidence="1">
    <location>
        <begin position="25"/>
        <end position="113"/>
    </location>
</feature>
<feature type="signal peptide" evidence="1">
    <location>
        <begin position="1"/>
        <end position="24"/>
    </location>
</feature>
<name>A0A7K0CSF2_9ACTN</name>
<sequence length="113" mass="12034">MRHAVHLLACTVVAAAAVTAVAVASDDPGRRAPQAKGPREAACGTVIEGSTAWVSCFNPSPYADRVRLHVECANWWDPDVDSAPLRLDPAEGGRLEGRCWFAIRGAWVTHEGG</sequence>
<reference evidence="2 3" key="1">
    <citation type="submission" date="2019-10" db="EMBL/GenBank/DDBJ databases">
        <title>Streptomyces smaragdinus sp. nov. and Streptomyces fabii sp. nov., isolated from the gut of fungus growing-termite Macrotermes natalensis.</title>
        <authorList>
            <person name="Schwitalla J."/>
            <person name="Benndorf R."/>
            <person name="Martin K."/>
            <person name="De Beer W."/>
            <person name="Kaster A.-K."/>
            <person name="Vollmers J."/>
            <person name="Poulsen M."/>
            <person name="Beemelmanns C."/>
        </authorList>
    </citation>
    <scope>NUCLEOTIDE SEQUENCE [LARGE SCALE GENOMIC DNA]</scope>
    <source>
        <strain evidence="2 3">RB5</strain>
    </source>
</reference>
<dbReference type="Proteomes" id="UP000466345">
    <property type="component" value="Unassembled WGS sequence"/>
</dbReference>
<evidence type="ECO:0000313" key="2">
    <source>
        <dbReference type="EMBL" id="MQY16426.1"/>
    </source>
</evidence>
<organism evidence="2 3">
    <name type="scientific">Streptomyces smaragdinus</name>
    <dbReference type="NCBI Taxonomy" id="2585196"/>
    <lineage>
        <taxon>Bacteria</taxon>
        <taxon>Bacillati</taxon>
        <taxon>Actinomycetota</taxon>
        <taxon>Actinomycetes</taxon>
        <taxon>Kitasatosporales</taxon>
        <taxon>Streptomycetaceae</taxon>
        <taxon>Streptomyces</taxon>
    </lineage>
</organism>
<evidence type="ECO:0008006" key="4">
    <source>
        <dbReference type="Google" id="ProtNLM"/>
    </source>
</evidence>
<evidence type="ECO:0000313" key="3">
    <source>
        <dbReference type="Proteomes" id="UP000466345"/>
    </source>
</evidence>
<keyword evidence="3" id="KW-1185">Reference proteome</keyword>